<dbReference type="GO" id="GO:0008236">
    <property type="term" value="F:serine-type peptidase activity"/>
    <property type="evidence" value="ECO:0007669"/>
    <property type="project" value="InterPro"/>
</dbReference>
<dbReference type="InterPro" id="IPR001375">
    <property type="entry name" value="Peptidase_S9_cat"/>
</dbReference>
<dbReference type="OrthoDB" id="9812921at2"/>
<organism evidence="2 3">
    <name type="scientific">Salinimonas iocasae</name>
    <dbReference type="NCBI Taxonomy" id="2572577"/>
    <lineage>
        <taxon>Bacteria</taxon>
        <taxon>Pseudomonadati</taxon>
        <taxon>Pseudomonadota</taxon>
        <taxon>Gammaproteobacteria</taxon>
        <taxon>Alteromonadales</taxon>
        <taxon>Alteromonadaceae</taxon>
        <taxon>Alteromonas/Salinimonas group</taxon>
        <taxon>Salinimonas</taxon>
    </lineage>
</organism>
<name>A0A5B7YJ68_9ALTE</name>
<keyword evidence="3" id="KW-1185">Reference proteome</keyword>
<evidence type="ECO:0000313" key="3">
    <source>
        <dbReference type="Proteomes" id="UP000304912"/>
    </source>
</evidence>
<dbReference type="GO" id="GO:0006508">
    <property type="term" value="P:proteolysis"/>
    <property type="evidence" value="ECO:0007669"/>
    <property type="project" value="InterPro"/>
</dbReference>
<protein>
    <recommendedName>
        <fullName evidence="1">Peptidase S9 prolyl oligopeptidase catalytic domain-containing protein</fullName>
    </recommendedName>
</protein>
<dbReference type="EMBL" id="CP039852">
    <property type="protein sequence ID" value="QCZ94599.1"/>
    <property type="molecule type" value="Genomic_DNA"/>
</dbReference>
<evidence type="ECO:0000259" key="1">
    <source>
        <dbReference type="Pfam" id="PF00326"/>
    </source>
</evidence>
<evidence type="ECO:0000313" key="2">
    <source>
        <dbReference type="EMBL" id="QCZ94599.1"/>
    </source>
</evidence>
<accession>A0A5B7YJ68</accession>
<dbReference type="SUPFAM" id="SSF53474">
    <property type="entry name" value="alpha/beta-Hydrolases"/>
    <property type="match status" value="1"/>
</dbReference>
<feature type="domain" description="Peptidase S9 prolyl oligopeptidase catalytic" evidence="1">
    <location>
        <begin position="7"/>
        <end position="90"/>
    </location>
</feature>
<dbReference type="KEGG" id="salk:FBQ74_14485"/>
<gene>
    <name evidence="2" type="ORF">FBQ74_14485</name>
</gene>
<dbReference type="Gene3D" id="3.40.50.1820">
    <property type="entry name" value="alpha/beta hydrolase"/>
    <property type="match status" value="1"/>
</dbReference>
<dbReference type="InterPro" id="IPR029058">
    <property type="entry name" value="AB_hydrolase_fold"/>
</dbReference>
<dbReference type="RefSeq" id="WP_139757336.1">
    <property type="nucleotide sequence ID" value="NZ_CP039852.1"/>
</dbReference>
<sequence length="91" mass="10446">MPDYAHNEEAALKARSAIYWADELPKAPVLLLHAKDDERVSFDNATKMAAQLEKHGITHNLVSFENGGHDLRGHQEERKSLILDWFETHLR</sequence>
<dbReference type="Proteomes" id="UP000304912">
    <property type="component" value="Chromosome"/>
</dbReference>
<proteinExistence type="predicted"/>
<dbReference type="AlphaFoldDB" id="A0A5B7YJ68"/>
<dbReference type="Pfam" id="PF00326">
    <property type="entry name" value="Peptidase_S9"/>
    <property type="match status" value="1"/>
</dbReference>
<reference evidence="2 3" key="1">
    <citation type="submission" date="2019-04" db="EMBL/GenBank/DDBJ databases">
        <title>Salinimonas iocasae sp. nov., a halophilic bacterium isolated from the outer tube casing of tubeworms in Okinawa Trough.</title>
        <authorList>
            <person name="Zhang H."/>
            <person name="Wang H."/>
            <person name="Li C."/>
        </authorList>
    </citation>
    <scope>NUCLEOTIDE SEQUENCE [LARGE SCALE GENOMIC DNA]</scope>
    <source>
        <strain evidence="2 3">KX18D6</strain>
    </source>
</reference>